<accession>A0A021VLB4</accession>
<comment type="caution">
    <text evidence="4">The sequence shown here is derived from an EMBL/GenBank/DDBJ whole genome shotgun (WGS) entry which is preliminary data.</text>
</comment>
<dbReference type="EMBL" id="AXCW01000441">
    <property type="protein sequence ID" value="EYR61868.1"/>
    <property type="molecule type" value="Genomic_DNA"/>
</dbReference>
<feature type="region of interest" description="Disordered" evidence="3">
    <location>
        <begin position="1"/>
        <end position="30"/>
    </location>
</feature>
<evidence type="ECO:0000313" key="5">
    <source>
        <dbReference type="Proteomes" id="UP000019753"/>
    </source>
</evidence>
<dbReference type="InterPro" id="IPR002762">
    <property type="entry name" value="CbiX-like"/>
</dbReference>
<evidence type="ECO:0000256" key="3">
    <source>
        <dbReference type="SAM" id="MobiDB-lite"/>
    </source>
</evidence>
<keyword evidence="5" id="KW-1185">Reference proteome</keyword>
<evidence type="ECO:0000256" key="1">
    <source>
        <dbReference type="ARBA" id="ARBA00022723"/>
    </source>
</evidence>
<reference evidence="4 5" key="1">
    <citation type="submission" date="2014-01" db="EMBL/GenBank/DDBJ databases">
        <title>Actinotalea ferrariae CF5-4.</title>
        <authorList>
            <person name="Chen F."/>
            <person name="Li Y."/>
            <person name="Wang G."/>
        </authorList>
    </citation>
    <scope>NUCLEOTIDE SEQUENCE [LARGE SCALE GENOMIC DNA]</scope>
    <source>
        <strain evidence="4 5">CF5-4</strain>
    </source>
</reference>
<keyword evidence="1" id="KW-0479">Metal-binding</keyword>
<sequence length="160" mass="15794">MSSQVQAPLPPPLTALRPAPHGPTPSPAPVLVGCSHGTDDADGRAAIAAILAGVRRRRPGLDVREAFVDVQQPEVADVVAGAVGATTGAVVVPLLLSAGFHTHVDVARAVAATPGAVASGTLGPDPRIVAVLVDRLHEAGARPGDAVVLAAAGSSDARAS</sequence>
<evidence type="ECO:0000313" key="4">
    <source>
        <dbReference type="EMBL" id="EYR61868.1"/>
    </source>
</evidence>
<dbReference type="CDD" id="cd03416">
    <property type="entry name" value="CbiX_SirB_N"/>
    <property type="match status" value="1"/>
</dbReference>
<dbReference type="SUPFAM" id="SSF53800">
    <property type="entry name" value="Chelatase"/>
    <property type="match status" value="1"/>
</dbReference>
<dbReference type="Pfam" id="PF01903">
    <property type="entry name" value="CbiX"/>
    <property type="match status" value="1"/>
</dbReference>
<dbReference type="AlphaFoldDB" id="A0A021VLB4"/>
<gene>
    <name evidence="4" type="ORF">N866_14840</name>
</gene>
<dbReference type="PANTHER" id="PTHR33542">
    <property type="entry name" value="SIROHYDROCHLORIN FERROCHELATASE, CHLOROPLASTIC"/>
    <property type="match status" value="1"/>
</dbReference>
<dbReference type="Proteomes" id="UP000019753">
    <property type="component" value="Unassembled WGS sequence"/>
</dbReference>
<organism evidence="4 5">
    <name type="scientific">Actinotalea ferrariae CF5-4</name>
    <dbReference type="NCBI Taxonomy" id="948458"/>
    <lineage>
        <taxon>Bacteria</taxon>
        <taxon>Bacillati</taxon>
        <taxon>Actinomycetota</taxon>
        <taxon>Actinomycetes</taxon>
        <taxon>Micrococcales</taxon>
        <taxon>Cellulomonadaceae</taxon>
        <taxon>Actinotalea</taxon>
    </lineage>
</organism>
<dbReference type="InterPro" id="IPR050963">
    <property type="entry name" value="Sirohydro_Cobaltochel/CbiX"/>
</dbReference>
<feature type="non-terminal residue" evidence="4">
    <location>
        <position position="160"/>
    </location>
</feature>
<keyword evidence="2" id="KW-0456">Lyase</keyword>
<dbReference type="PANTHER" id="PTHR33542:SF5">
    <property type="entry name" value="FERROCHELATASE CHE1"/>
    <property type="match status" value="1"/>
</dbReference>
<dbReference type="Gene3D" id="3.40.50.1400">
    <property type="match status" value="1"/>
</dbReference>
<proteinExistence type="predicted"/>
<dbReference type="GO" id="GO:0046872">
    <property type="term" value="F:metal ion binding"/>
    <property type="evidence" value="ECO:0007669"/>
    <property type="project" value="UniProtKB-KW"/>
</dbReference>
<dbReference type="GO" id="GO:0016829">
    <property type="term" value="F:lyase activity"/>
    <property type="evidence" value="ECO:0007669"/>
    <property type="project" value="UniProtKB-KW"/>
</dbReference>
<name>A0A021VLB4_9CELL</name>
<evidence type="ECO:0000256" key="2">
    <source>
        <dbReference type="ARBA" id="ARBA00023239"/>
    </source>
</evidence>
<protein>
    <submittedName>
        <fullName evidence="4">Cobalamin biosynthesis protein CbiX</fullName>
    </submittedName>
</protein>
<dbReference type="RefSeq" id="WP_216699494.1">
    <property type="nucleotide sequence ID" value="NZ_AXCW01000441.1"/>
</dbReference>